<evidence type="ECO:0000313" key="3">
    <source>
        <dbReference type="EMBL" id="NYJ78613.1"/>
    </source>
</evidence>
<feature type="region of interest" description="Disordered" evidence="1">
    <location>
        <begin position="58"/>
        <end position="79"/>
    </location>
</feature>
<organism evidence="3 4">
    <name type="scientific">Nesterenkonia xinjiangensis</name>
    <dbReference type="NCBI Taxonomy" id="225327"/>
    <lineage>
        <taxon>Bacteria</taxon>
        <taxon>Bacillati</taxon>
        <taxon>Actinomycetota</taxon>
        <taxon>Actinomycetes</taxon>
        <taxon>Micrococcales</taxon>
        <taxon>Micrococcaceae</taxon>
        <taxon>Nesterenkonia</taxon>
    </lineage>
</organism>
<comment type="caution">
    <text evidence="3">The sequence shown here is derived from an EMBL/GenBank/DDBJ whole genome shotgun (WGS) entry which is preliminary data.</text>
</comment>
<dbReference type="Proteomes" id="UP000535437">
    <property type="component" value="Unassembled WGS sequence"/>
</dbReference>
<dbReference type="AlphaFoldDB" id="A0A7Z0GPC4"/>
<dbReference type="InterPro" id="IPR039424">
    <property type="entry name" value="SBP_5"/>
</dbReference>
<feature type="compositionally biased region" description="Low complexity" evidence="1">
    <location>
        <begin position="1"/>
        <end position="12"/>
    </location>
</feature>
<accession>A0A7Z0GPC4</accession>
<dbReference type="Gene3D" id="3.40.190.10">
    <property type="entry name" value="Periplasmic binding protein-like II"/>
    <property type="match status" value="1"/>
</dbReference>
<dbReference type="GO" id="GO:1904680">
    <property type="term" value="F:peptide transmembrane transporter activity"/>
    <property type="evidence" value="ECO:0007669"/>
    <property type="project" value="TreeGrafter"/>
</dbReference>
<dbReference type="GO" id="GO:0015833">
    <property type="term" value="P:peptide transport"/>
    <property type="evidence" value="ECO:0007669"/>
    <property type="project" value="TreeGrafter"/>
</dbReference>
<dbReference type="Pfam" id="PF00496">
    <property type="entry name" value="SBP_bac_5"/>
    <property type="match status" value="1"/>
</dbReference>
<reference evidence="3 4" key="1">
    <citation type="submission" date="2020-07" db="EMBL/GenBank/DDBJ databases">
        <title>Sequencing the genomes of 1000 actinobacteria strains.</title>
        <authorList>
            <person name="Klenk H.-P."/>
        </authorList>
    </citation>
    <scope>NUCLEOTIDE SEQUENCE [LARGE SCALE GENOMIC DNA]</scope>
    <source>
        <strain evidence="3 4">DSM 15475</strain>
    </source>
</reference>
<dbReference type="PANTHER" id="PTHR30290">
    <property type="entry name" value="PERIPLASMIC BINDING COMPONENT OF ABC TRANSPORTER"/>
    <property type="match status" value="1"/>
</dbReference>
<evidence type="ECO:0000313" key="4">
    <source>
        <dbReference type="Proteomes" id="UP000535437"/>
    </source>
</evidence>
<gene>
    <name evidence="3" type="ORF">HNR09_002024</name>
</gene>
<dbReference type="CDD" id="cd08509">
    <property type="entry name" value="PBP2_TmCBP_oligosaccharides_like"/>
    <property type="match status" value="1"/>
</dbReference>
<dbReference type="Gene3D" id="3.90.76.10">
    <property type="entry name" value="Dipeptide-binding Protein, Domain 1"/>
    <property type="match status" value="1"/>
</dbReference>
<dbReference type="PANTHER" id="PTHR30290:SF82">
    <property type="entry name" value="ABC-TYPE DIPEPTIDE_OLIGOPEPTIDE TRANSPORT SYSTEM, PERIPLASMIC COMPONENT"/>
    <property type="match status" value="1"/>
</dbReference>
<proteinExistence type="predicted"/>
<dbReference type="Gene3D" id="3.10.105.10">
    <property type="entry name" value="Dipeptide-binding Protein, Domain 3"/>
    <property type="match status" value="1"/>
</dbReference>
<evidence type="ECO:0000259" key="2">
    <source>
        <dbReference type="Pfam" id="PF00496"/>
    </source>
</evidence>
<name>A0A7Z0GPC4_9MICC</name>
<dbReference type="GO" id="GO:0042597">
    <property type="term" value="C:periplasmic space"/>
    <property type="evidence" value="ECO:0007669"/>
    <property type="project" value="UniProtKB-ARBA"/>
</dbReference>
<dbReference type="RefSeq" id="WP_246348788.1">
    <property type="nucleotide sequence ID" value="NZ_BAAALL010000005.1"/>
</dbReference>
<sequence length="591" mass="64279">MTSTSTPTPRTTLFPLDDPAAEELAPRPPARRTTRRRMRAAGLGTAMLMALTACAGDAASGDGGDGGDSPSSITVNGADGTISENWNPFSPTALQPTLGVIYESLYWYNLADDVEPQHMLATGHSWNEEGTELTVTLREGVTWSDGEPFTADDVAYTFNRIQETPALNTSGLSASGETVDEHTVLLSFPDTSFMQEAAVLGNQAIVPEHIWSEVEDPVAYINQDPVGTGAFMLREFTDQSFVLEANPDYWSEDGPHLDEVRYVGLEDADAAAAALTAGEIDWMSTFLPGMEDLLATHEQLSWVNTPALTTSVFTCSSEELGCEGPQTDPAVRQAIYWAMDREQLNNLAGAGYGGTASPTLLLPDRDGDWISDDDMQEVPQAPEADQAAEILEEAGWEIGDDGIRVKDGERLSMTIQTVSGWSDYITINDTLAQQLAEVGIELRSTQVAWNEWNDNQIQGQFQLSLDSIGLGASSNPYFTYDPRYVSHNSAPVGEAALGQNIARYENEAVDEAVLAASQTEDPVEQAEQFAIVQEQIVEDMPYIPIYINSTLTQFNNTRATGWPSNEDPYAFAAAWKAWDNGIVLQTIEPSE</sequence>
<dbReference type="SUPFAM" id="SSF53850">
    <property type="entry name" value="Periplasmic binding protein-like II"/>
    <property type="match status" value="1"/>
</dbReference>
<protein>
    <submittedName>
        <fullName evidence="3">Peptide/nickel transport system substrate-binding protein</fullName>
    </submittedName>
</protein>
<dbReference type="PIRSF" id="PIRSF002741">
    <property type="entry name" value="MppA"/>
    <property type="match status" value="1"/>
</dbReference>
<dbReference type="InterPro" id="IPR030678">
    <property type="entry name" value="Peptide/Ni-bd"/>
</dbReference>
<feature type="region of interest" description="Disordered" evidence="1">
    <location>
        <begin position="1"/>
        <end position="37"/>
    </location>
</feature>
<keyword evidence="4" id="KW-1185">Reference proteome</keyword>
<dbReference type="EMBL" id="JACCFY010000001">
    <property type="protein sequence ID" value="NYJ78613.1"/>
    <property type="molecule type" value="Genomic_DNA"/>
</dbReference>
<feature type="domain" description="Solute-binding protein family 5" evidence="2">
    <location>
        <begin position="116"/>
        <end position="481"/>
    </location>
</feature>
<dbReference type="GO" id="GO:0043190">
    <property type="term" value="C:ATP-binding cassette (ABC) transporter complex"/>
    <property type="evidence" value="ECO:0007669"/>
    <property type="project" value="InterPro"/>
</dbReference>
<evidence type="ECO:0000256" key="1">
    <source>
        <dbReference type="SAM" id="MobiDB-lite"/>
    </source>
</evidence>
<dbReference type="InterPro" id="IPR000914">
    <property type="entry name" value="SBP_5_dom"/>
</dbReference>